<reference evidence="2" key="1">
    <citation type="journal article" date="2014" name="Int. J. Syst. Evol. Microbiol.">
        <title>Complete genome sequence of Corynebacterium casei LMG S-19264T (=DSM 44701T), isolated from a smear-ripened cheese.</title>
        <authorList>
            <consortium name="US DOE Joint Genome Institute (JGI-PGF)"/>
            <person name="Walter F."/>
            <person name="Albersmeier A."/>
            <person name="Kalinowski J."/>
            <person name="Ruckert C."/>
        </authorList>
    </citation>
    <scope>NUCLEOTIDE SEQUENCE</scope>
    <source>
        <strain evidence="2">JCM 4369</strain>
    </source>
</reference>
<comment type="caution">
    <text evidence="2">The sequence shown here is derived from an EMBL/GenBank/DDBJ whole genome shotgun (WGS) entry which is preliminary data.</text>
</comment>
<proteinExistence type="predicted"/>
<feature type="region of interest" description="Disordered" evidence="1">
    <location>
        <begin position="13"/>
        <end position="103"/>
    </location>
</feature>
<gene>
    <name evidence="2" type="ORF">GCM10010260_08280</name>
</gene>
<feature type="compositionally biased region" description="Basic and acidic residues" evidence="1">
    <location>
        <begin position="51"/>
        <end position="60"/>
    </location>
</feature>
<protein>
    <submittedName>
        <fullName evidence="2">Uncharacterized protein</fullName>
    </submittedName>
</protein>
<keyword evidence="3" id="KW-1185">Reference proteome</keyword>
<evidence type="ECO:0000256" key="1">
    <source>
        <dbReference type="SAM" id="MobiDB-lite"/>
    </source>
</evidence>
<organism evidence="2 3">
    <name type="scientific">Streptomyces filipinensis</name>
    <dbReference type="NCBI Taxonomy" id="66887"/>
    <lineage>
        <taxon>Bacteria</taxon>
        <taxon>Bacillati</taxon>
        <taxon>Actinomycetota</taxon>
        <taxon>Actinomycetes</taxon>
        <taxon>Kitasatosporales</taxon>
        <taxon>Streptomycetaceae</taxon>
        <taxon>Streptomyces</taxon>
    </lineage>
</organism>
<dbReference type="EMBL" id="BMTD01000001">
    <property type="protein sequence ID" value="GGU78214.1"/>
    <property type="molecule type" value="Genomic_DNA"/>
</dbReference>
<dbReference type="Proteomes" id="UP000618795">
    <property type="component" value="Unassembled WGS sequence"/>
</dbReference>
<reference evidence="2" key="2">
    <citation type="submission" date="2020-09" db="EMBL/GenBank/DDBJ databases">
        <authorList>
            <person name="Sun Q."/>
            <person name="Ohkuma M."/>
        </authorList>
    </citation>
    <scope>NUCLEOTIDE SEQUENCE</scope>
    <source>
        <strain evidence="2">JCM 4369</strain>
    </source>
</reference>
<evidence type="ECO:0000313" key="3">
    <source>
        <dbReference type="Proteomes" id="UP000618795"/>
    </source>
</evidence>
<sequence length="116" mass="12187">MVTGLGGHLQRVAAVAGGRRGGAGRRRAQGTGVRTDVGHGGTRGSAVPQRLLDHIQRDTASRVQQQGHQQGSRLQAPDPGRLPAHPHATPYAKPFGHGSPPLPARTHGRALLLWSL</sequence>
<accession>A0A918I6F3</accession>
<evidence type="ECO:0000313" key="2">
    <source>
        <dbReference type="EMBL" id="GGU78214.1"/>
    </source>
</evidence>
<dbReference type="AlphaFoldDB" id="A0A918I6F3"/>
<name>A0A918I6F3_9ACTN</name>